<protein>
    <submittedName>
        <fullName evidence="2">Uncharacterized protein</fullName>
    </submittedName>
</protein>
<dbReference type="Proteomes" id="UP000053825">
    <property type="component" value="Unassembled WGS sequence"/>
</dbReference>
<name>A0A0L7QSW6_9HYME</name>
<evidence type="ECO:0000313" key="3">
    <source>
        <dbReference type="Proteomes" id="UP000053825"/>
    </source>
</evidence>
<organism evidence="2 3">
    <name type="scientific">Habropoda laboriosa</name>
    <dbReference type="NCBI Taxonomy" id="597456"/>
    <lineage>
        <taxon>Eukaryota</taxon>
        <taxon>Metazoa</taxon>
        <taxon>Ecdysozoa</taxon>
        <taxon>Arthropoda</taxon>
        <taxon>Hexapoda</taxon>
        <taxon>Insecta</taxon>
        <taxon>Pterygota</taxon>
        <taxon>Neoptera</taxon>
        <taxon>Endopterygota</taxon>
        <taxon>Hymenoptera</taxon>
        <taxon>Apocrita</taxon>
        <taxon>Aculeata</taxon>
        <taxon>Apoidea</taxon>
        <taxon>Anthophila</taxon>
        <taxon>Apidae</taxon>
        <taxon>Habropoda</taxon>
    </lineage>
</organism>
<feature type="compositionally biased region" description="Basic and acidic residues" evidence="1">
    <location>
        <begin position="13"/>
        <end position="29"/>
    </location>
</feature>
<dbReference type="AlphaFoldDB" id="A0A0L7QSW6"/>
<feature type="compositionally biased region" description="Basic and acidic residues" evidence="1">
    <location>
        <begin position="40"/>
        <end position="53"/>
    </location>
</feature>
<evidence type="ECO:0000256" key="1">
    <source>
        <dbReference type="SAM" id="MobiDB-lite"/>
    </source>
</evidence>
<sequence>MPETKVSPKVAKKREESVSQWEDLRGEHGKGRRKPIKQTLEIDDRVKSDSSNV</sequence>
<proteinExistence type="predicted"/>
<accession>A0A0L7QSW6</accession>
<gene>
    <name evidence="2" type="ORF">WH47_02989</name>
</gene>
<feature type="region of interest" description="Disordered" evidence="1">
    <location>
        <begin position="1"/>
        <end position="53"/>
    </location>
</feature>
<evidence type="ECO:0000313" key="2">
    <source>
        <dbReference type="EMBL" id="KOC61732.1"/>
    </source>
</evidence>
<dbReference type="EMBL" id="KQ414755">
    <property type="protein sequence ID" value="KOC61732.1"/>
    <property type="molecule type" value="Genomic_DNA"/>
</dbReference>
<reference evidence="2 3" key="1">
    <citation type="submission" date="2015-07" db="EMBL/GenBank/DDBJ databases">
        <title>The genome of Habropoda laboriosa.</title>
        <authorList>
            <person name="Pan H."/>
            <person name="Kapheim K."/>
        </authorList>
    </citation>
    <scope>NUCLEOTIDE SEQUENCE [LARGE SCALE GENOMIC DNA]</scope>
    <source>
        <strain evidence="2">0110345459</strain>
    </source>
</reference>
<keyword evidence="3" id="KW-1185">Reference proteome</keyword>